<dbReference type="PANTHER" id="PTHR43798:SF33">
    <property type="entry name" value="HYDROLASE, PUTATIVE (AFU_ORTHOLOGUE AFUA_2G14860)-RELATED"/>
    <property type="match status" value="1"/>
</dbReference>
<gene>
    <name evidence="4" type="ORF">HXX08_02685</name>
    <name evidence="5" type="ORF">OZ401_002457</name>
</gene>
<dbReference type="GO" id="GO:0006508">
    <property type="term" value="P:proteolysis"/>
    <property type="evidence" value="ECO:0007669"/>
    <property type="project" value="InterPro"/>
</dbReference>
<dbReference type="RefSeq" id="WP_341468539.1">
    <property type="nucleotide sequence ID" value="NZ_CP128399.1"/>
</dbReference>
<dbReference type="PANTHER" id="PTHR43798">
    <property type="entry name" value="MONOACYLGLYCEROL LIPASE"/>
    <property type="match status" value="1"/>
</dbReference>
<dbReference type="InterPro" id="IPR029058">
    <property type="entry name" value="AB_hydrolase_fold"/>
</dbReference>
<sequence length="315" mass="35176">MAENNIQSTVVLRDGVKLNYRKWSALDNNAKINTPFLLLHGLASGSRIWDKVATELLKITSAPVYALDQRGHGLSDKPDSGYTTAQIVEDVHSFAESQNLISERPVIVGHSWGATIALAYAATYPDYVSGVALVDGGMGNMRSRPGMDNWEEVAKRLAPPEFAGTPRQTFLDYFRKGGQARFIAPVWDAQLEEMVLNIVELREDDTVAPRLSRQNHMQILRSMWESDNLAHAANIHSPVLMISAEPTTTPDMLPEDEQQAGFIKMKREGAEQLKAALVSSPKVEFIIMSETIHDIPLQRPVELVKLFSQFFFTRN</sequence>
<evidence type="ECO:0000313" key="5">
    <source>
        <dbReference type="EMBL" id="WJW66646.1"/>
    </source>
</evidence>
<reference evidence="5" key="2">
    <citation type="journal article" date="2024" name="Nature">
        <title>Anoxygenic phototroph of the Chloroflexota uses a type I reaction centre.</title>
        <authorList>
            <person name="Tsuji J.M."/>
            <person name="Shaw N.A."/>
            <person name="Nagashima S."/>
            <person name="Venkiteswaran J.J."/>
            <person name="Schiff S.L."/>
            <person name="Watanabe T."/>
            <person name="Fukui M."/>
            <person name="Hanada S."/>
            <person name="Tank M."/>
            <person name="Neufeld J.D."/>
        </authorList>
    </citation>
    <scope>NUCLEOTIDE SEQUENCE</scope>
    <source>
        <strain evidence="5">L227-S17</strain>
    </source>
</reference>
<evidence type="ECO:0000313" key="4">
    <source>
        <dbReference type="EMBL" id="NWJ44762.1"/>
    </source>
</evidence>
<dbReference type="Gene3D" id="3.40.50.1820">
    <property type="entry name" value="alpha/beta hydrolase"/>
    <property type="match status" value="1"/>
</dbReference>
<accession>A0A8T7LX42</accession>
<keyword evidence="2 4" id="KW-0378">Hydrolase</keyword>
<dbReference type="Proteomes" id="UP000521676">
    <property type="component" value="Unassembled WGS sequence"/>
</dbReference>
<comment type="similarity">
    <text evidence="1">Belongs to the peptidase S33 family.</text>
</comment>
<proteinExistence type="inferred from homology"/>
<evidence type="ECO:0000256" key="2">
    <source>
        <dbReference type="ARBA" id="ARBA00022801"/>
    </source>
</evidence>
<dbReference type="PRINTS" id="PR00793">
    <property type="entry name" value="PROAMNOPTASE"/>
</dbReference>
<dbReference type="SUPFAM" id="SSF53474">
    <property type="entry name" value="alpha/beta-Hydrolases"/>
    <property type="match status" value="1"/>
</dbReference>
<evidence type="ECO:0000313" key="7">
    <source>
        <dbReference type="Proteomes" id="UP001431572"/>
    </source>
</evidence>
<dbReference type="InterPro" id="IPR000073">
    <property type="entry name" value="AB_hydrolase_1"/>
</dbReference>
<dbReference type="EMBL" id="CP128399">
    <property type="protein sequence ID" value="WJW66646.1"/>
    <property type="molecule type" value="Genomic_DNA"/>
</dbReference>
<dbReference type="PRINTS" id="PR00111">
    <property type="entry name" value="ABHYDROLASE"/>
</dbReference>
<evidence type="ECO:0000259" key="3">
    <source>
        <dbReference type="Pfam" id="PF00561"/>
    </source>
</evidence>
<evidence type="ECO:0000256" key="1">
    <source>
        <dbReference type="ARBA" id="ARBA00010088"/>
    </source>
</evidence>
<dbReference type="InterPro" id="IPR002410">
    <property type="entry name" value="Peptidase_S33"/>
</dbReference>
<dbReference type="GO" id="GO:0004177">
    <property type="term" value="F:aminopeptidase activity"/>
    <property type="evidence" value="ECO:0007669"/>
    <property type="project" value="UniProtKB-EC"/>
</dbReference>
<organism evidence="4 6">
    <name type="scientific">Candidatus Chlorohelix allophototropha</name>
    <dbReference type="NCBI Taxonomy" id="3003348"/>
    <lineage>
        <taxon>Bacteria</taxon>
        <taxon>Bacillati</taxon>
        <taxon>Chloroflexota</taxon>
        <taxon>Chloroflexia</taxon>
        <taxon>Candidatus Chloroheliales</taxon>
        <taxon>Candidatus Chloroheliaceae</taxon>
        <taxon>Candidatus Chlorohelix</taxon>
    </lineage>
</organism>
<dbReference type="InterPro" id="IPR050266">
    <property type="entry name" value="AB_hydrolase_sf"/>
</dbReference>
<reference evidence="4 6" key="1">
    <citation type="submission" date="2020-06" db="EMBL/GenBank/DDBJ databases">
        <title>Anoxygenic phototrophic Chloroflexota member uses a Type I reaction center.</title>
        <authorList>
            <person name="Tsuji J.M."/>
            <person name="Shaw N.A."/>
            <person name="Nagashima S."/>
            <person name="Venkiteswaran J."/>
            <person name="Schiff S.L."/>
            <person name="Hanada S."/>
            <person name="Tank M."/>
            <person name="Neufeld J.D."/>
        </authorList>
    </citation>
    <scope>NUCLEOTIDE SEQUENCE [LARGE SCALE GENOMIC DNA]</scope>
    <source>
        <strain evidence="4">L227-S17</strain>
    </source>
</reference>
<dbReference type="Proteomes" id="UP001431572">
    <property type="component" value="Chromosome 1"/>
</dbReference>
<protein>
    <submittedName>
        <fullName evidence="4">Alpha/beta hydrolase</fullName>
    </submittedName>
</protein>
<feature type="domain" description="AB hydrolase-1" evidence="3">
    <location>
        <begin position="35"/>
        <end position="157"/>
    </location>
</feature>
<dbReference type="Pfam" id="PF00561">
    <property type="entry name" value="Abhydrolase_1"/>
    <property type="match status" value="1"/>
</dbReference>
<name>A0A8T7LX42_9CHLR</name>
<dbReference type="AlphaFoldDB" id="A0A8T7LX42"/>
<dbReference type="GO" id="GO:0016020">
    <property type="term" value="C:membrane"/>
    <property type="evidence" value="ECO:0007669"/>
    <property type="project" value="TreeGrafter"/>
</dbReference>
<evidence type="ECO:0000313" key="6">
    <source>
        <dbReference type="Proteomes" id="UP000521676"/>
    </source>
</evidence>
<dbReference type="EMBL" id="JACATZ010000001">
    <property type="protein sequence ID" value="NWJ44762.1"/>
    <property type="molecule type" value="Genomic_DNA"/>
</dbReference>
<keyword evidence="7" id="KW-1185">Reference proteome</keyword>